<gene>
    <name evidence="1" type="ORF">HMPREF1162_1966</name>
</gene>
<dbReference type="Proteomes" id="UP000007832">
    <property type="component" value="Unassembled WGS sequence"/>
</dbReference>
<dbReference type="STRING" id="1574624.GCA_001642025_01148"/>
<dbReference type="RefSeq" id="WP_003866518.1">
    <property type="nucleotide sequence ID" value="NZ_AFUN01000038.1"/>
</dbReference>
<name>F9NWZ3_9ACTN</name>
<evidence type="ECO:0000313" key="2">
    <source>
        <dbReference type="Proteomes" id="UP000007832"/>
    </source>
</evidence>
<reference evidence="1 2" key="1">
    <citation type="submission" date="2011-07" db="EMBL/GenBank/DDBJ databases">
        <title>Genome Sequence of Propionibacterium acnes SK182B-JCVI.</title>
        <authorList>
            <person name="Durkin A.S."/>
            <person name="Madupu R."/>
            <person name="Hostetler J."/>
            <person name="Radune D."/>
            <person name="Torralba M."/>
            <person name="Methe B."/>
            <person name="Sutton G."/>
            <person name="Strausberg R.L."/>
            <person name="Nelson K.E."/>
        </authorList>
    </citation>
    <scope>NUCLEOTIDE SEQUENCE [LARGE SCALE GENOMIC DNA]</scope>
    <source>
        <strain evidence="1 2">SK182B-JCVI</strain>
    </source>
</reference>
<dbReference type="EMBL" id="AFUN01000038">
    <property type="protein sequence ID" value="EGR95571.1"/>
    <property type="molecule type" value="Genomic_DNA"/>
</dbReference>
<evidence type="ECO:0000313" key="1">
    <source>
        <dbReference type="EMBL" id="EGR95571.1"/>
    </source>
</evidence>
<comment type="caution">
    <text evidence="1">The sequence shown here is derived from an EMBL/GenBank/DDBJ whole genome shotgun (WGS) entry which is preliminary data.</text>
</comment>
<sequence length="313" mass="34019">MFTVDTVKIIGLSLFRHSVRNMSLRRFLAGIAAILLLLPTACSRQDDAQAPVVDNLGTVFSPSNSLIREPANSSATGMLKSTYEYLRLIDGHDLPDDGGYAHDHLVAALRPYLVKSGDTAQDHVTQLMAASSLKSLNALSDKEKSEVDKRTRLPKGCITRKTVSTDLPIATMRREIGLSNDGLCLTPWKVKATDYTASSEEAQWAMQALASADLFSNAKDVEGSGWESISDGYLRHLDTYSGPSTTIAMALSAAHTVSALSRSQLQRIGDRLADAPCPRKDLGSAVIRDGKPVKDKCSIESAYLLRYSGNWAW</sequence>
<dbReference type="PATRIC" id="fig|1051006.4.peg.1703"/>
<organism evidence="1 2">
    <name type="scientific">[Propionibacterium] namnetense SK182B-JCVI</name>
    <dbReference type="NCBI Taxonomy" id="1051006"/>
    <lineage>
        <taxon>Bacteria</taxon>
        <taxon>Bacillati</taxon>
        <taxon>Actinomycetota</taxon>
        <taxon>Actinomycetes</taxon>
        <taxon>Propionibacteriales</taxon>
        <taxon>Propionibacteriaceae</taxon>
        <taxon>Cutibacterium</taxon>
    </lineage>
</organism>
<dbReference type="OrthoDB" id="3711504at2"/>
<dbReference type="AlphaFoldDB" id="F9NWZ3"/>
<accession>F9NWZ3</accession>
<protein>
    <submittedName>
        <fullName evidence="1">Uncharacterized protein</fullName>
    </submittedName>
</protein>
<proteinExistence type="predicted"/>